<evidence type="ECO:0000256" key="1">
    <source>
        <dbReference type="SAM" id="SignalP"/>
    </source>
</evidence>
<reference evidence="2 3" key="1">
    <citation type="journal article" date="2018" name="Sci. Rep.">
        <title>A novel species of the marine cyanobacterium Acaryochloris with a unique pigment content and lifestyle.</title>
        <authorList>
            <person name="Partensky F."/>
            <person name="Six C."/>
            <person name="Ratin M."/>
            <person name="Garczarek L."/>
            <person name="Vaulot D."/>
            <person name="Probert I."/>
            <person name="Calteau A."/>
            <person name="Gourvil P."/>
            <person name="Marie D."/>
            <person name="Grebert T."/>
            <person name="Bouchier C."/>
            <person name="Le Panse S."/>
            <person name="Gachenot M."/>
            <person name="Rodriguez F."/>
            <person name="Garrido J.L."/>
        </authorList>
    </citation>
    <scope>NUCLEOTIDE SEQUENCE [LARGE SCALE GENOMIC DNA]</scope>
    <source>
        <strain evidence="2 3">RCC1774</strain>
    </source>
</reference>
<name>A0A2W1JB41_9CYAN</name>
<sequence length="103" mass="11797">MTISNQWSSPLLFAALLIGASGIQPATAQRITNPVIQGFLGSQNSRKFFKQGRIKLEQEIQRLEQFEQISLEQLLQVNPDASIEDQEIQELESMGQRKRKRDR</sequence>
<gene>
    <name evidence="2" type="ORF">C1752_07281</name>
</gene>
<proteinExistence type="predicted"/>
<evidence type="ECO:0000313" key="3">
    <source>
        <dbReference type="Proteomes" id="UP000248857"/>
    </source>
</evidence>
<comment type="caution">
    <text evidence="2">The sequence shown here is derived from an EMBL/GenBank/DDBJ whole genome shotgun (WGS) entry which is preliminary data.</text>
</comment>
<evidence type="ECO:0000313" key="2">
    <source>
        <dbReference type="EMBL" id="PZD71303.1"/>
    </source>
</evidence>
<dbReference type="RefSeq" id="WP_110988223.1">
    <property type="nucleotide sequence ID" value="NZ_CAWNWM010000019.1"/>
</dbReference>
<feature type="chain" id="PRO_5015860180" evidence="1">
    <location>
        <begin position="29"/>
        <end position="103"/>
    </location>
</feature>
<feature type="signal peptide" evidence="1">
    <location>
        <begin position="1"/>
        <end position="28"/>
    </location>
</feature>
<protein>
    <submittedName>
        <fullName evidence="2">Uncharacterized protein</fullName>
    </submittedName>
</protein>
<dbReference type="EMBL" id="PQWO01000019">
    <property type="protein sequence ID" value="PZD71303.1"/>
    <property type="molecule type" value="Genomic_DNA"/>
</dbReference>
<keyword evidence="1" id="KW-0732">Signal</keyword>
<dbReference type="Proteomes" id="UP000248857">
    <property type="component" value="Unassembled WGS sequence"/>
</dbReference>
<organism evidence="2 3">
    <name type="scientific">Acaryochloris thomasi RCC1774</name>
    <dbReference type="NCBI Taxonomy" id="1764569"/>
    <lineage>
        <taxon>Bacteria</taxon>
        <taxon>Bacillati</taxon>
        <taxon>Cyanobacteriota</taxon>
        <taxon>Cyanophyceae</taxon>
        <taxon>Acaryochloridales</taxon>
        <taxon>Acaryochloridaceae</taxon>
        <taxon>Acaryochloris</taxon>
        <taxon>Acaryochloris thomasi</taxon>
    </lineage>
</organism>
<keyword evidence="3" id="KW-1185">Reference proteome</keyword>
<accession>A0A2W1JB41</accession>
<dbReference type="AlphaFoldDB" id="A0A2W1JB41"/>